<dbReference type="InterPro" id="IPR022653">
    <property type="entry name" value="De-COase2_pyr-phos_BS"/>
</dbReference>
<dbReference type="EMBL" id="FLRB01000013">
    <property type="protein sequence ID" value="SBT21935.1"/>
    <property type="molecule type" value="Genomic_DNA"/>
</dbReference>
<evidence type="ECO:0000256" key="5">
    <source>
        <dbReference type="ARBA" id="ARBA00034115"/>
    </source>
</evidence>
<reference evidence="10 13" key="1">
    <citation type="submission" date="2016-06" db="EMBL/GenBank/DDBJ databases">
        <authorList>
            <person name="Kjaerup R.B."/>
            <person name="Dalgaard T.S."/>
            <person name="Juul-Madsen H.R."/>
        </authorList>
    </citation>
    <scope>NUCLEOTIDE SEQUENCE [LARGE SCALE GENOMIC DNA]</scope>
    <source>
        <strain evidence="10 13">CECT 5115</strain>
    </source>
</reference>
<dbReference type="PRINTS" id="PR01182">
    <property type="entry name" value="ORNDCRBXLASE"/>
</dbReference>
<dbReference type="AlphaFoldDB" id="A0A1C3JV84"/>
<dbReference type="PROSITE" id="PS00878">
    <property type="entry name" value="ODR_DC_2_1"/>
    <property type="match status" value="1"/>
</dbReference>
<dbReference type="PROSITE" id="PS00879">
    <property type="entry name" value="ODR_DC_2_2"/>
    <property type="match status" value="1"/>
</dbReference>
<dbReference type="PRINTS" id="PR01179">
    <property type="entry name" value="ODADCRBXLASE"/>
</dbReference>
<dbReference type="FunFam" id="3.20.20.10:FF:000008">
    <property type="entry name" value="Ornithine decarboxylase"/>
    <property type="match status" value="1"/>
</dbReference>
<sequence length="388" mass="43442">MSIDVHSFYTPEQFNRIKAVADTKETPFVVIDTQMIDEAYTELTKGFPTADVFYAIKANPAPEILRLLRDRGSNFDVASRYELDKLFAIGGVSPDQVSYGNTIKKAADVRYFYEQGVRMFATDSEADLRNIAKAAPGSRIYVRILTEGTVSADWPLSRKFGCRPDMAMDLLILAKELGLEPYGVSFHVGSQQRDIGAWDAAIASVRFIFERLRKEDGIELQMINMGGGFPANYISRTNDLATYAEEITRFLEEDFGAKMPRIVLEPGRSLISNAGILVSEVVLISRKSHTALNRWIFTDVGKFSGLIETLDESIKYPIHVEKTGELEEVIIAGPTCDSADIMYEHYKYGLPLNLAIGDRLYWLSTGAYTTTYSAIEFNGFPPLKSYCI</sequence>
<evidence type="ECO:0000313" key="10">
    <source>
        <dbReference type="EMBL" id="SBT18980.1"/>
    </source>
</evidence>
<dbReference type="FunFam" id="2.40.37.10:FF:000004">
    <property type="entry name" value="Ornithine decarboxylase"/>
    <property type="match status" value="1"/>
</dbReference>
<evidence type="ECO:0000256" key="8">
    <source>
        <dbReference type="PIRSR" id="PIRSR600183-50"/>
    </source>
</evidence>
<evidence type="ECO:0000313" key="11">
    <source>
        <dbReference type="EMBL" id="SBT21935.1"/>
    </source>
</evidence>
<evidence type="ECO:0000256" key="4">
    <source>
        <dbReference type="ARBA" id="ARBA00023239"/>
    </source>
</evidence>
<reference evidence="11 12" key="2">
    <citation type="submission" date="2016-06" db="EMBL/GenBank/DDBJ databases">
        <authorList>
            <person name="Rodrigo-Torres L."/>
            <person name="Arahal D.R."/>
        </authorList>
    </citation>
    <scope>NUCLEOTIDE SEQUENCE [LARGE SCALE GENOMIC DNA]</scope>
    <source>
        <strain evidence="11 12">CECT 5116</strain>
    </source>
</reference>
<dbReference type="RefSeq" id="WP_067038323.1">
    <property type="nucleotide sequence ID" value="NZ_FLRA01000023.1"/>
</dbReference>
<evidence type="ECO:0000313" key="13">
    <source>
        <dbReference type="Proteomes" id="UP000092871"/>
    </source>
</evidence>
<feature type="domain" description="Orn/DAP/Arg decarboxylase 2 N-terminal" evidence="9">
    <location>
        <begin position="36"/>
        <end position="271"/>
    </location>
</feature>
<comment type="cofactor">
    <cofactor evidence="1 8">
        <name>pyridoxal 5'-phosphate</name>
        <dbReference type="ChEBI" id="CHEBI:597326"/>
    </cofactor>
</comment>
<evidence type="ECO:0000256" key="2">
    <source>
        <dbReference type="ARBA" id="ARBA00008872"/>
    </source>
</evidence>
<dbReference type="PANTHER" id="PTHR11482">
    <property type="entry name" value="ARGININE/DIAMINOPIMELATE/ORNITHINE DECARBOXYLASE"/>
    <property type="match status" value="1"/>
</dbReference>
<dbReference type="InterPro" id="IPR029066">
    <property type="entry name" value="PLP-binding_barrel"/>
</dbReference>
<keyword evidence="4 10" id="KW-0456">Lyase</keyword>
<dbReference type="Gene3D" id="2.40.37.10">
    <property type="entry name" value="Lyase, Ornithine Decarboxylase, Chain A, domain 1"/>
    <property type="match status" value="1"/>
</dbReference>
<evidence type="ECO:0000259" key="9">
    <source>
        <dbReference type="Pfam" id="PF02784"/>
    </source>
</evidence>
<protein>
    <recommendedName>
        <fullName evidence="6">ornithine decarboxylase</fullName>
        <ecNumber evidence="6">4.1.1.17</ecNumber>
    </recommendedName>
</protein>
<proteinExistence type="inferred from homology"/>
<organism evidence="10 13">
    <name type="scientific">Marinomonas gallaica</name>
    <dbReference type="NCBI Taxonomy" id="1806667"/>
    <lineage>
        <taxon>Bacteria</taxon>
        <taxon>Pseudomonadati</taxon>
        <taxon>Pseudomonadota</taxon>
        <taxon>Gammaproteobacteria</taxon>
        <taxon>Oceanospirillales</taxon>
        <taxon>Oceanospirillaceae</taxon>
        <taxon>Marinomonas</taxon>
    </lineage>
</organism>
<accession>A0A1C3JV84</accession>
<name>A0A1C3JV84_9GAMM</name>
<dbReference type="InterPro" id="IPR022657">
    <property type="entry name" value="De-COase2_CS"/>
</dbReference>
<gene>
    <name evidence="10" type="primary">ldc</name>
    <name evidence="10" type="ORF">MGA5115_03141</name>
    <name evidence="11" type="ORF">MGA5116_02545</name>
</gene>
<dbReference type="EC" id="4.1.1.17" evidence="6"/>
<dbReference type="Gene3D" id="3.20.20.10">
    <property type="entry name" value="Alanine racemase"/>
    <property type="match status" value="1"/>
</dbReference>
<keyword evidence="12" id="KW-1185">Reference proteome</keyword>
<dbReference type="InterPro" id="IPR000183">
    <property type="entry name" value="Orn/DAP/Arg_de-COase"/>
</dbReference>
<dbReference type="Proteomes" id="UP000092840">
    <property type="component" value="Unassembled WGS sequence"/>
</dbReference>
<evidence type="ECO:0000256" key="6">
    <source>
        <dbReference type="ARBA" id="ARBA00034138"/>
    </source>
</evidence>
<dbReference type="GO" id="GO:0004586">
    <property type="term" value="F:ornithine decarboxylase activity"/>
    <property type="evidence" value="ECO:0007669"/>
    <property type="project" value="UniProtKB-EC"/>
</dbReference>
<dbReference type="EMBL" id="FLRA01000023">
    <property type="protein sequence ID" value="SBT18980.1"/>
    <property type="molecule type" value="Genomic_DNA"/>
</dbReference>
<dbReference type="GO" id="GO:0033387">
    <property type="term" value="P:putrescine biosynthetic process from arginine, via ornithine"/>
    <property type="evidence" value="ECO:0007669"/>
    <property type="project" value="TreeGrafter"/>
</dbReference>
<feature type="active site" description="Proton donor" evidence="8">
    <location>
        <position position="336"/>
    </location>
</feature>
<feature type="modified residue" description="N6-(pyridoxal phosphate)lysine" evidence="8">
    <location>
        <position position="57"/>
    </location>
</feature>
<dbReference type="Proteomes" id="UP000092871">
    <property type="component" value="Unassembled WGS sequence"/>
</dbReference>
<dbReference type="Pfam" id="PF02784">
    <property type="entry name" value="Orn_Arg_deC_N"/>
    <property type="match status" value="1"/>
</dbReference>
<evidence type="ECO:0000256" key="7">
    <source>
        <dbReference type="ARBA" id="ARBA00049127"/>
    </source>
</evidence>
<dbReference type="SUPFAM" id="SSF50621">
    <property type="entry name" value="Alanine racemase C-terminal domain-like"/>
    <property type="match status" value="1"/>
</dbReference>
<dbReference type="GO" id="GO:0005737">
    <property type="term" value="C:cytoplasm"/>
    <property type="evidence" value="ECO:0007669"/>
    <property type="project" value="TreeGrafter"/>
</dbReference>
<dbReference type="InterPro" id="IPR009006">
    <property type="entry name" value="Ala_racemase/Decarboxylase_C"/>
</dbReference>
<evidence type="ECO:0000256" key="1">
    <source>
        <dbReference type="ARBA" id="ARBA00001933"/>
    </source>
</evidence>
<dbReference type="SUPFAM" id="SSF51419">
    <property type="entry name" value="PLP-binding barrel"/>
    <property type="match status" value="1"/>
</dbReference>
<evidence type="ECO:0000256" key="3">
    <source>
        <dbReference type="ARBA" id="ARBA00022898"/>
    </source>
</evidence>
<dbReference type="OrthoDB" id="9802147at2"/>
<comment type="similarity">
    <text evidence="2">Belongs to the Orn/Lys/Arg decarboxylase class-II family.</text>
</comment>
<evidence type="ECO:0000313" key="12">
    <source>
        <dbReference type="Proteomes" id="UP000092840"/>
    </source>
</evidence>
<comment type="catalytic activity">
    <reaction evidence="7">
        <text>L-ornithine + H(+) = putrescine + CO2</text>
        <dbReference type="Rhea" id="RHEA:22964"/>
        <dbReference type="ChEBI" id="CHEBI:15378"/>
        <dbReference type="ChEBI" id="CHEBI:16526"/>
        <dbReference type="ChEBI" id="CHEBI:46911"/>
        <dbReference type="ChEBI" id="CHEBI:326268"/>
        <dbReference type="EC" id="4.1.1.17"/>
    </reaction>
</comment>
<dbReference type="InterPro" id="IPR002433">
    <property type="entry name" value="Orn_de-COase"/>
</dbReference>
<dbReference type="PANTHER" id="PTHR11482:SF6">
    <property type="entry name" value="ORNITHINE DECARBOXYLASE 1-RELATED"/>
    <property type="match status" value="1"/>
</dbReference>
<dbReference type="InterPro" id="IPR022644">
    <property type="entry name" value="De-COase2_N"/>
</dbReference>
<keyword evidence="3 8" id="KW-0663">Pyridoxal phosphate</keyword>
<comment type="pathway">
    <text evidence="5">Amine and polyamine biosynthesis; putrescine biosynthesis via L-ornithine pathway; putrescine from L-ornithine: step 1/1.</text>
</comment>
<dbReference type="CDD" id="cd00622">
    <property type="entry name" value="PLPDE_III_ODC"/>
    <property type="match status" value="1"/>
</dbReference>